<proteinExistence type="predicted"/>
<evidence type="ECO:0000313" key="1">
    <source>
        <dbReference type="EMBL" id="AAZ25195.1"/>
    </source>
</evidence>
<evidence type="ECO:0000313" key="2">
    <source>
        <dbReference type="Proteomes" id="UP000000547"/>
    </source>
</evidence>
<organism evidence="1 2">
    <name type="scientific">Colwellia psychrerythraea (strain 34H / ATCC BAA-681)</name>
    <name type="common">Vibrio psychroerythus</name>
    <dbReference type="NCBI Taxonomy" id="167879"/>
    <lineage>
        <taxon>Bacteria</taxon>
        <taxon>Pseudomonadati</taxon>
        <taxon>Pseudomonadota</taxon>
        <taxon>Gammaproteobacteria</taxon>
        <taxon>Alteromonadales</taxon>
        <taxon>Colwelliaceae</taxon>
        <taxon>Colwellia</taxon>
    </lineage>
</organism>
<sequence>MPLIPVPLLYPSYLNMQVSAGIRKPLSKALIEEKGCSLVEINNAA</sequence>
<name>Q485F7_COLP3</name>
<dbReference type="AlphaFoldDB" id="Q485F7"/>
<dbReference type="Proteomes" id="UP000000547">
    <property type="component" value="Chromosome"/>
</dbReference>
<dbReference type="KEGG" id="cps:CPS_1566"/>
<accession>Q485F7</accession>
<dbReference type="EMBL" id="CP000083">
    <property type="protein sequence ID" value="AAZ25195.1"/>
    <property type="molecule type" value="Genomic_DNA"/>
</dbReference>
<dbReference type="HOGENOM" id="CLU_3198488_0_0_6"/>
<protein>
    <submittedName>
        <fullName evidence="1">Uncharacterized protein</fullName>
    </submittedName>
</protein>
<reference evidence="1" key="1">
    <citation type="journal article" date="2005" name="Proc. Natl. Acad. Sci. U.S.A.">
        <title>The psychrophilic lifestyle as revealed by the genome sequence of Colwellia psychrerythraea 34H through genomic and proteomic analyses.</title>
        <authorList>
            <person name="Methe B.A."/>
            <person name="Nelson K.E."/>
            <person name="Deming J.W."/>
            <person name="Momen B."/>
            <person name="Melamud E."/>
            <person name="Zhang X."/>
            <person name="Moult J."/>
            <person name="Madupu R."/>
            <person name="Nelson W.C."/>
            <person name="Dodson R.J."/>
            <person name="Brinkac L.M."/>
            <person name="Daugherty S.C."/>
            <person name="Durkin A.S."/>
            <person name="DeBoy R.T."/>
            <person name="Kolonay J.F."/>
            <person name="Sullivan S.A."/>
            <person name="Zhou L."/>
            <person name="Davidsen T.M."/>
            <person name="Wu M."/>
            <person name="Huston A.L."/>
            <person name="Lewis M."/>
            <person name="Weaver B."/>
            <person name="Weidman J.F."/>
            <person name="Khouri H."/>
            <person name="Utterback T.R."/>
            <person name="Feldblyum T.V."/>
            <person name="Fraser C.M."/>
        </authorList>
    </citation>
    <scope>NUCLEOTIDE SEQUENCE [LARGE SCALE GENOMIC DNA]</scope>
    <source>
        <strain evidence="1">34H</strain>
    </source>
</reference>
<gene>
    <name evidence="1" type="ordered locus">CPS_1566</name>
</gene>
<dbReference type="STRING" id="167879.CPS_1566"/>